<evidence type="ECO:0000256" key="1">
    <source>
        <dbReference type="SAM" id="Phobius"/>
    </source>
</evidence>
<gene>
    <name evidence="2" type="ORF">OCV51_07640</name>
</gene>
<sequence length="361" mass="39592">MKEKKVKEFKEKYKKRIIGIVICVCIIVLVVVGIVLTQNVRFDLKQEVFTVEYKTKLDTSVKTYLKDTGDIIYKEAKVNLSDVDINMVGEYPAEITYNKKTLKFTVKVEDTVKPEVKLAKEVKGVVGKDILGESIITEMRDKAGIKKVSFKENQIGEYAKELSTVGINYSEAGSYENTVIIEDGNGNKTEKAFTVKVVDDYEKYVIGIADLTVEQNSSPDWMANIEKNDKIKEITADASAVDMATPGEYTLTYTILGDDGETKIEKSVKVTVTALTVAENNTGYTEGGYEGYNSYAGDSSGYDTGLYAGGSGSYDTGSYTGSTGGGGYYPGQSWEGTKTDEGVIEDFNGNSYETGTWNPFG</sequence>
<accession>A0ABT2TB68</accession>
<dbReference type="RefSeq" id="WP_059067844.1">
    <property type="nucleotide sequence ID" value="NZ_JAOQJX010000009.1"/>
</dbReference>
<evidence type="ECO:0000313" key="3">
    <source>
        <dbReference type="Proteomes" id="UP001652394"/>
    </source>
</evidence>
<dbReference type="Proteomes" id="UP001652394">
    <property type="component" value="Unassembled WGS sequence"/>
</dbReference>
<comment type="caution">
    <text evidence="2">The sequence shown here is derived from an EMBL/GenBank/DDBJ whole genome shotgun (WGS) entry which is preliminary data.</text>
</comment>
<evidence type="ECO:0000313" key="2">
    <source>
        <dbReference type="EMBL" id="MCU6747527.1"/>
    </source>
</evidence>
<keyword evidence="3" id="KW-1185">Reference proteome</keyword>
<reference evidence="2 3" key="1">
    <citation type="journal article" date="2021" name="ISME Commun">
        <title>Automated analysis of genomic sequences facilitates high-throughput and comprehensive description of bacteria.</title>
        <authorList>
            <person name="Hitch T.C.A."/>
        </authorList>
    </citation>
    <scope>NUCLEOTIDE SEQUENCE [LARGE SCALE GENOMIC DNA]</scope>
    <source>
        <strain evidence="2 3">H2_18</strain>
    </source>
</reference>
<name>A0ABT2TB68_9FIRM</name>
<organism evidence="2 3">
    <name type="scientific">Faecalicatena acetigenes</name>
    <dbReference type="NCBI Taxonomy" id="2981790"/>
    <lineage>
        <taxon>Bacteria</taxon>
        <taxon>Bacillati</taxon>
        <taxon>Bacillota</taxon>
        <taxon>Clostridia</taxon>
        <taxon>Lachnospirales</taxon>
        <taxon>Lachnospiraceae</taxon>
        <taxon>Faecalicatena</taxon>
    </lineage>
</organism>
<dbReference type="Gene3D" id="2.60.40.10">
    <property type="entry name" value="Immunoglobulins"/>
    <property type="match status" value="1"/>
</dbReference>
<dbReference type="InterPro" id="IPR013783">
    <property type="entry name" value="Ig-like_fold"/>
</dbReference>
<dbReference type="EMBL" id="JAOQJX010000009">
    <property type="protein sequence ID" value="MCU6747527.1"/>
    <property type="molecule type" value="Genomic_DNA"/>
</dbReference>
<keyword evidence="1" id="KW-0812">Transmembrane</keyword>
<evidence type="ECO:0008006" key="4">
    <source>
        <dbReference type="Google" id="ProtNLM"/>
    </source>
</evidence>
<proteinExistence type="predicted"/>
<protein>
    <recommendedName>
        <fullName evidence="4">Pesticidal crystal protein Cry22Aa Ig-like domain-containing protein</fullName>
    </recommendedName>
</protein>
<keyword evidence="1" id="KW-1133">Transmembrane helix</keyword>
<keyword evidence="1" id="KW-0472">Membrane</keyword>
<feature type="transmembrane region" description="Helical" evidence="1">
    <location>
        <begin position="16"/>
        <end position="36"/>
    </location>
</feature>